<dbReference type="InterPro" id="IPR051320">
    <property type="entry name" value="Viral_Replic_Matur_Polypro"/>
</dbReference>
<dbReference type="InterPro" id="IPR041577">
    <property type="entry name" value="RT_RNaseH_2"/>
</dbReference>
<dbReference type="PANTHER" id="PTHR33064:SF37">
    <property type="entry name" value="RIBONUCLEASE H"/>
    <property type="match status" value="1"/>
</dbReference>
<evidence type="ECO:0000259" key="1">
    <source>
        <dbReference type="Pfam" id="PF17919"/>
    </source>
</evidence>
<dbReference type="PANTHER" id="PTHR33064">
    <property type="entry name" value="POL PROTEIN"/>
    <property type="match status" value="1"/>
</dbReference>
<accession>A0A9W6WN87</accession>
<protein>
    <submittedName>
        <fullName evidence="2">Unnamed protein product</fullName>
    </submittedName>
</protein>
<dbReference type="Gene3D" id="3.30.70.270">
    <property type="match status" value="1"/>
</dbReference>
<dbReference type="OrthoDB" id="121093at2759"/>
<comment type="caution">
    <text evidence="2">The sequence shown here is derived from an EMBL/GenBank/DDBJ whole genome shotgun (WGS) entry which is preliminary data.</text>
</comment>
<sequence length="310" mass="34868">MRANPNKLIEITKVSFPKTKKVVQSFLGAINYYSHFIQYFAAYGAALYQLKDADFGPGDDLSIVRRSFGALQRNVADAPILRHFGKSKEVHLMLFANEWPLSTTILQMHDDKLHPVRFCGRALKDSEPNYHPAKKEVLALLLVLEMCYTQLAGRQPKGYTRFATLDWIYKSKSLFGRAFQFAVLSWHLVVQRVKEKDCAFTQLLHATVANFADLDEALAPVAPTKQGSPTTRLDASLLYARIPISYDGFGASFDGSSNPPKFGGYGSCSWIVWRLPDWKIVIAASAYLEVTTVNFAEYTGIRRWNLAPTT</sequence>
<dbReference type="Proteomes" id="UP001165121">
    <property type="component" value="Unassembled WGS sequence"/>
</dbReference>
<dbReference type="SUPFAM" id="SSF56672">
    <property type="entry name" value="DNA/RNA polymerases"/>
    <property type="match status" value="1"/>
</dbReference>
<gene>
    <name evidence="2" type="ORF">Pfra01_000233900</name>
</gene>
<reference evidence="2" key="1">
    <citation type="submission" date="2023-04" db="EMBL/GenBank/DDBJ databases">
        <title>Phytophthora fragariaefolia NBRC 109709.</title>
        <authorList>
            <person name="Ichikawa N."/>
            <person name="Sato H."/>
            <person name="Tonouchi N."/>
        </authorList>
    </citation>
    <scope>NUCLEOTIDE SEQUENCE</scope>
    <source>
        <strain evidence="2">NBRC 109709</strain>
    </source>
</reference>
<dbReference type="AlphaFoldDB" id="A0A9W6WN87"/>
<keyword evidence="3" id="KW-1185">Reference proteome</keyword>
<dbReference type="InterPro" id="IPR043502">
    <property type="entry name" value="DNA/RNA_pol_sf"/>
</dbReference>
<evidence type="ECO:0000313" key="2">
    <source>
        <dbReference type="EMBL" id="GMF20218.1"/>
    </source>
</evidence>
<feature type="domain" description="Reverse transcriptase/retrotransposon-derived protein RNase H-like" evidence="1">
    <location>
        <begin position="66"/>
        <end position="155"/>
    </location>
</feature>
<proteinExistence type="predicted"/>
<dbReference type="Pfam" id="PF17919">
    <property type="entry name" value="RT_RNaseH_2"/>
    <property type="match status" value="1"/>
</dbReference>
<dbReference type="EMBL" id="BSXT01000189">
    <property type="protein sequence ID" value="GMF20218.1"/>
    <property type="molecule type" value="Genomic_DNA"/>
</dbReference>
<evidence type="ECO:0000313" key="3">
    <source>
        <dbReference type="Proteomes" id="UP001165121"/>
    </source>
</evidence>
<dbReference type="InterPro" id="IPR043128">
    <property type="entry name" value="Rev_trsase/Diguanyl_cyclase"/>
</dbReference>
<organism evidence="2 3">
    <name type="scientific">Phytophthora fragariaefolia</name>
    <dbReference type="NCBI Taxonomy" id="1490495"/>
    <lineage>
        <taxon>Eukaryota</taxon>
        <taxon>Sar</taxon>
        <taxon>Stramenopiles</taxon>
        <taxon>Oomycota</taxon>
        <taxon>Peronosporomycetes</taxon>
        <taxon>Peronosporales</taxon>
        <taxon>Peronosporaceae</taxon>
        <taxon>Phytophthora</taxon>
    </lineage>
</organism>
<name>A0A9W6WN87_9STRA</name>